<evidence type="ECO:0000256" key="3">
    <source>
        <dbReference type="ARBA" id="ARBA00022692"/>
    </source>
</evidence>
<evidence type="ECO:0000256" key="8">
    <source>
        <dbReference type="ARBA" id="ARBA00046280"/>
    </source>
</evidence>
<dbReference type="InterPro" id="IPR039899">
    <property type="entry name" value="BET1_SNARE"/>
</dbReference>
<evidence type="ECO:0000256" key="10">
    <source>
        <dbReference type="SAM" id="Phobius"/>
    </source>
</evidence>
<feature type="region of interest" description="Disordered" evidence="9">
    <location>
        <begin position="1"/>
        <end position="23"/>
    </location>
</feature>
<proteinExistence type="predicted"/>
<sequence length="138" mass="15893">MSKYSPIPQNYKRKFDSSQSSDNIETNQYNEEFEGMMENQNNEIIDELESKTDLLKSYADGIKGQVSNHIKILEGLENDFDNTGNSMNGTMSKLNEMVNIRSPKRICLIALVIFFLFIIIYFWITNDSGSEETNEIVN</sequence>
<name>A0AAV8ABJ1_9EUKA</name>
<keyword evidence="4" id="KW-0653">Protein transport</keyword>
<protein>
    <submittedName>
        <fullName evidence="11">Golgi snare bet1-related</fullName>
    </submittedName>
</protein>
<organism evidence="11 12">
    <name type="scientific">Anaeramoeba flamelloides</name>
    <dbReference type="NCBI Taxonomy" id="1746091"/>
    <lineage>
        <taxon>Eukaryota</taxon>
        <taxon>Metamonada</taxon>
        <taxon>Anaeramoebidae</taxon>
        <taxon>Anaeramoeba</taxon>
    </lineage>
</organism>
<feature type="transmembrane region" description="Helical" evidence="10">
    <location>
        <begin position="106"/>
        <end position="124"/>
    </location>
</feature>
<evidence type="ECO:0000256" key="6">
    <source>
        <dbReference type="ARBA" id="ARBA00023034"/>
    </source>
</evidence>
<keyword evidence="5 10" id="KW-1133">Transmembrane helix</keyword>
<comment type="caution">
    <text evidence="11">The sequence shown here is derived from an EMBL/GenBank/DDBJ whole genome shotgun (WGS) entry which is preliminary data.</text>
</comment>
<evidence type="ECO:0000256" key="1">
    <source>
        <dbReference type="ARBA" id="ARBA00004394"/>
    </source>
</evidence>
<evidence type="ECO:0000313" key="11">
    <source>
        <dbReference type="EMBL" id="KAJ3450311.1"/>
    </source>
</evidence>
<dbReference type="CDD" id="cd15853">
    <property type="entry name" value="SNARE_Bet1"/>
    <property type="match status" value="1"/>
</dbReference>
<evidence type="ECO:0000256" key="7">
    <source>
        <dbReference type="ARBA" id="ARBA00023136"/>
    </source>
</evidence>
<evidence type="ECO:0000313" key="12">
    <source>
        <dbReference type="Proteomes" id="UP001146793"/>
    </source>
</evidence>
<evidence type="ECO:0000256" key="2">
    <source>
        <dbReference type="ARBA" id="ARBA00022448"/>
    </source>
</evidence>
<keyword evidence="7 10" id="KW-0472">Membrane</keyword>
<keyword evidence="6" id="KW-0333">Golgi apparatus</keyword>
<evidence type="ECO:0000256" key="4">
    <source>
        <dbReference type="ARBA" id="ARBA00022927"/>
    </source>
</evidence>
<keyword evidence="2" id="KW-0813">Transport</keyword>
<dbReference type="SUPFAM" id="SSF58038">
    <property type="entry name" value="SNARE fusion complex"/>
    <property type="match status" value="1"/>
</dbReference>
<dbReference type="Proteomes" id="UP001146793">
    <property type="component" value="Unassembled WGS sequence"/>
</dbReference>
<accession>A0AAV8ABJ1</accession>
<dbReference type="GO" id="GO:0015031">
    <property type="term" value="P:protein transport"/>
    <property type="evidence" value="ECO:0007669"/>
    <property type="project" value="UniProtKB-KW"/>
</dbReference>
<comment type="subcellular location">
    <subcellularLocation>
        <location evidence="8">Endomembrane system</location>
        <topology evidence="8">Single-pass type IV membrane protein</topology>
    </subcellularLocation>
    <subcellularLocation>
        <location evidence="1">Golgi apparatus membrane</location>
    </subcellularLocation>
</comment>
<dbReference type="GO" id="GO:0000139">
    <property type="term" value="C:Golgi membrane"/>
    <property type="evidence" value="ECO:0007669"/>
    <property type="project" value="UniProtKB-SubCell"/>
</dbReference>
<dbReference type="AlphaFoldDB" id="A0AAV8ABJ1"/>
<evidence type="ECO:0000256" key="9">
    <source>
        <dbReference type="SAM" id="MobiDB-lite"/>
    </source>
</evidence>
<dbReference type="EMBL" id="JANTQA010000012">
    <property type="protein sequence ID" value="KAJ3450311.1"/>
    <property type="molecule type" value="Genomic_DNA"/>
</dbReference>
<evidence type="ECO:0000256" key="5">
    <source>
        <dbReference type="ARBA" id="ARBA00022989"/>
    </source>
</evidence>
<keyword evidence="3 10" id="KW-0812">Transmembrane</keyword>
<gene>
    <name evidence="11" type="ORF">M0812_06482</name>
</gene>
<dbReference type="PANTHER" id="PTHR12791">
    <property type="entry name" value="GOLGI SNARE BET1-RELATED"/>
    <property type="match status" value="1"/>
</dbReference>
<reference evidence="11" key="1">
    <citation type="submission" date="2022-08" db="EMBL/GenBank/DDBJ databases">
        <title>Novel sulphate-reducing endosymbionts in the free-living metamonad Anaeramoeba.</title>
        <authorList>
            <person name="Jerlstrom-Hultqvist J."/>
            <person name="Cepicka I."/>
            <person name="Gallot-Lavallee L."/>
            <person name="Salas-Leiva D."/>
            <person name="Curtis B.A."/>
            <person name="Zahonova K."/>
            <person name="Pipaliya S."/>
            <person name="Dacks J."/>
            <person name="Roger A.J."/>
        </authorList>
    </citation>
    <scope>NUCLEOTIDE SEQUENCE</scope>
    <source>
        <strain evidence="11">Busselton2</strain>
    </source>
</reference>
<dbReference type="Gene3D" id="1.20.5.110">
    <property type="match status" value="1"/>
</dbReference>